<dbReference type="PANTHER" id="PTHR11804">
    <property type="entry name" value="PROTEASE M3 THIMET OLIGOPEPTIDASE-RELATED"/>
    <property type="match status" value="1"/>
</dbReference>
<dbReference type="InterPro" id="IPR001567">
    <property type="entry name" value="Pept_M3A_M3B_dom"/>
</dbReference>
<feature type="region of interest" description="Disordered" evidence="8">
    <location>
        <begin position="231"/>
        <end position="263"/>
    </location>
</feature>
<feature type="compositionally biased region" description="Low complexity" evidence="8">
    <location>
        <begin position="688"/>
        <end position="702"/>
    </location>
</feature>
<feature type="compositionally biased region" description="Gly residues" evidence="8">
    <location>
        <begin position="389"/>
        <end position="414"/>
    </location>
</feature>
<dbReference type="GO" id="GO:0004222">
    <property type="term" value="F:metalloendopeptidase activity"/>
    <property type="evidence" value="ECO:0007669"/>
    <property type="project" value="InterPro"/>
</dbReference>
<evidence type="ECO:0000256" key="2">
    <source>
        <dbReference type="ARBA" id="ARBA00022670"/>
    </source>
</evidence>
<keyword evidence="3 7" id="KW-0479">Metal-binding</keyword>
<evidence type="ECO:0000256" key="7">
    <source>
        <dbReference type="RuleBase" id="RU003435"/>
    </source>
</evidence>
<proteinExistence type="inferred from homology"/>
<protein>
    <recommendedName>
        <fullName evidence="9">Peptidase M3A/M3B catalytic domain-containing protein</fullName>
    </recommendedName>
</protein>
<dbReference type="KEGG" id="vcn:VOLCADRAFT_119092"/>
<evidence type="ECO:0000256" key="8">
    <source>
        <dbReference type="SAM" id="MobiDB-lite"/>
    </source>
</evidence>
<dbReference type="GeneID" id="9616621"/>
<dbReference type="Proteomes" id="UP000001058">
    <property type="component" value="Unassembled WGS sequence"/>
</dbReference>
<dbReference type="SUPFAM" id="SSF55486">
    <property type="entry name" value="Metalloproteases ('zincins'), catalytic domain"/>
    <property type="match status" value="1"/>
</dbReference>
<dbReference type="InterPro" id="IPR045090">
    <property type="entry name" value="Pept_M3A_M3B"/>
</dbReference>
<evidence type="ECO:0000313" key="10">
    <source>
        <dbReference type="EMBL" id="EFJ43555.1"/>
    </source>
</evidence>
<organism evidence="11">
    <name type="scientific">Volvox carteri f. nagariensis</name>
    <dbReference type="NCBI Taxonomy" id="3068"/>
    <lineage>
        <taxon>Eukaryota</taxon>
        <taxon>Viridiplantae</taxon>
        <taxon>Chlorophyta</taxon>
        <taxon>core chlorophytes</taxon>
        <taxon>Chlorophyceae</taxon>
        <taxon>CS clade</taxon>
        <taxon>Chlamydomonadales</taxon>
        <taxon>Volvocaceae</taxon>
        <taxon>Volvox</taxon>
    </lineage>
</organism>
<dbReference type="EMBL" id="GL378372">
    <property type="protein sequence ID" value="EFJ43555.1"/>
    <property type="molecule type" value="Genomic_DNA"/>
</dbReference>
<evidence type="ECO:0000256" key="6">
    <source>
        <dbReference type="ARBA" id="ARBA00023049"/>
    </source>
</evidence>
<accession>D8U9Y9</accession>
<evidence type="ECO:0000313" key="11">
    <source>
        <dbReference type="Proteomes" id="UP000001058"/>
    </source>
</evidence>
<gene>
    <name evidence="10" type="ORF">VOLCADRAFT_119092</name>
</gene>
<feature type="compositionally biased region" description="Polar residues" evidence="8">
    <location>
        <begin position="943"/>
        <end position="953"/>
    </location>
</feature>
<dbReference type="GO" id="GO:0046872">
    <property type="term" value="F:metal ion binding"/>
    <property type="evidence" value="ECO:0007669"/>
    <property type="project" value="UniProtKB-UniRule"/>
</dbReference>
<dbReference type="InParanoid" id="D8U9Y9"/>
<dbReference type="Gene3D" id="1.10.1370.10">
    <property type="entry name" value="Neurolysin, domain 3"/>
    <property type="match status" value="1"/>
</dbReference>
<keyword evidence="6 7" id="KW-0482">Metalloprotease</keyword>
<dbReference type="AlphaFoldDB" id="D8U9Y9"/>
<name>D8U9Y9_VOLCA</name>
<keyword evidence="5 7" id="KW-0862">Zinc</keyword>
<dbReference type="Gene3D" id="1.10.1370.40">
    <property type="match status" value="1"/>
</dbReference>
<dbReference type="InterPro" id="IPR024077">
    <property type="entry name" value="Neurolysin/TOP_dom2"/>
</dbReference>
<dbReference type="STRING" id="3068.D8U9Y9"/>
<reference evidence="10 11" key="1">
    <citation type="journal article" date="2010" name="Science">
        <title>Genomic analysis of organismal complexity in the multicellular green alga Volvox carteri.</title>
        <authorList>
            <person name="Prochnik S.E."/>
            <person name="Umen J."/>
            <person name="Nedelcu A.M."/>
            <person name="Hallmann A."/>
            <person name="Miller S.M."/>
            <person name="Nishii I."/>
            <person name="Ferris P."/>
            <person name="Kuo A."/>
            <person name="Mitros T."/>
            <person name="Fritz-Laylin L.K."/>
            <person name="Hellsten U."/>
            <person name="Chapman J."/>
            <person name="Simakov O."/>
            <person name="Rensing S.A."/>
            <person name="Terry A."/>
            <person name="Pangilinan J."/>
            <person name="Kapitonov V."/>
            <person name="Jurka J."/>
            <person name="Salamov A."/>
            <person name="Shapiro H."/>
            <person name="Schmutz J."/>
            <person name="Grimwood J."/>
            <person name="Lindquist E."/>
            <person name="Lucas S."/>
            <person name="Grigoriev I.V."/>
            <person name="Schmitt R."/>
            <person name="Kirk D."/>
            <person name="Rokhsar D.S."/>
        </authorList>
    </citation>
    <scope>NUCLEOTIDE SEQUENCE [LARGE SCALE GENOMIC DNA]</scope>
    <source>
        <strain evidence="11">f. Nagariensis / Eve</strain>
    </source>
</reference>
<evidence type="ECO:0000256" key="1">
    <source>
        <dbReference type="ARBA" id="ARBA00006040"/>
    </source>
</evidence>
<evidence type="ECO:0000259" key="9">
    <source>
        <dbReference type="Pfam" id="PF01432"/>
    </source>
</evidence>
<evidence type="ECO:0000256" key="3">
    <source>
        <dbReference type="ARBA" id="ARBA00022723"/>
    </source>
</evidence>
<dbReference type="PANTHER" id="PTHR11804:SF79">
    <property type="entry name" value="MITOCHONDRIAL INTERMEDIATE PEPTIDASE"/>
    <property type="match status" value="1"/>
</dbReference>
<dbReference type="Pfam" id="PF01432">
    <property type="entry name" value="Peptidase_M3"/>
    <property type="match status" value="1"/>
</dbReference>
<feature type="region of interest" description="Disordered" evidence="8">
    <location>
        <begin position="685"/>
        <end position="711"/>
    </location>
</feature>
<feature type="compositionally biased region" description="Pro residues" evidence="8">
    <location>
        <begin position="920"/>
        <end position="941"/>
    </location>
</feature>
<dbReference type="GO" id="GO:0006508">
    <property type="term" value="P:proteolysis"/>
    <property type="evidence" value="ECO:0007669"/>
    <property type="project" value="UniProtKB-KW"/>
</dbReference>
<keyword evidence="11" id="KW-1185">Reference proteome</keyword>
<evidence type="ECO:0000256" key="4">
    <source>
        <dbReference type="ARBA" id="ARBA00022801"/>
    </source>
</evidence>
<keyword evidence="2 7" id="KW-0645">Protease</keyword>
<feature type="domain" description="Peptidase M3A/M3B catalytic" evidence="9">
    <location>
        <begin position="806"/>
        <end position="885"/>
    </location>
</feature>
<feature type="region of interest" description="Disordered" evidence="8">
    <location>
        <begin position="918"/>
        <end position="965"/>
    </location>
</feature>
<evidence type="ECO:0000256" key="5">
    <source>
        <dbReference type="ARBA" id="ARBA00022833"/>
    </source>
</evidence>
<sequence>PNNAHYAHVHIRCQLPYIRRTAFLAAAGSAAAASGTTSPDAETGRLAPGLYGLPGLHSPDDLISLAARIVAHCQELQLCMDLLAEAQAQADGCGALPYASSLLSSSPSSSPSAAAAAAAAATAQTAAVDDVAAARTAAAEVARLVRRHHEAVSWLRPAAEHCAEHHAEGQWREAAGRALRAMQAVEELLAMRLAAHSSGPGGHHQHHQQAAVEAAESAIAPPPHCRRVIDAERGGGGERSISTRGSGGGPEEVVATGGDAAGARRDQLEGRVGGSMEAVAATAAGGGGGGGGQLRLVSEAVSRAAALSEQDRQERAALERLETRLIAAFRAALSDPRVTPVPLVVLHDSEVRGDPLLARHVTPATEAEVAAARAGESVTLPLVLPPDGYDGGGGGGGDGGGSISNGGGSGGGEGSTETSAATAGYGEQVAKIELGPVAAMTRRARRRGGRLWALRLTGALTGLLLAEHPSSQVRRAVHAVTHGSQASAALRFLDLMRPLRDRLADCLQQPSYAHLKMAGDSVAGDPRVALMLLYDILSAVRPLAEEEVAALQRLQMQMLVEVEGGEAEEELVAAGGGGGGSGGCSGVEQGGDGEGDVYDSDPLHLRGSVDFLVAVRRNPPLSAREWRELAPYFSIEGLLQGLSRQLSHVFGLGLRVSPPVPPNRGECQPGEFWRHPDSIVRLELREASGSSSGSSSGSGSSSNMTGSGRTDGPVPGELLGVLYVYLDPDCDLPYTVLISGGICSWCTATLAPHGGPFLTPREWKGSRPQTLNTPHAPPWQARVRGVTHGSGAGAGGYLVPEHPGLIRTLVHELGHALHYMMSYSPGALPDSNACYSSTDYLELVSHILERWFADPWVLSQLSCHVVSGARLPPRLCAAVAATPSRHTTWLELQQHCLAAAADLLMNLNGHLDVQRLRLVPQPPDPQPPQTTAAPQPPPAVIPNPSTRQGTAPSAQPPPPPPRLIELQSTPTLELVSALWAEHSALPGGVFQPTRGLMTVLPGFLHNAAVMYAYPAAQLVAVAVWERHFAAGSTAAAAAAASGEGPLESAAAARCGRLIRRCLLEQGNPAAAAAALEALLGPGSVRRVRLARDDEHRNDESSCGVGVEAPGEFGDLYCRVGVIPDLAHAAFQDVDPLVF</sequence>
<dbReference type="RefSeq" id="XP_002955484.1">
    <property type="nucleotide sequence ID" value="XM_002955438.1"/>
</dbReference>
<feature type="region of interest" description="Disordered" evidence="8">
    <location>
        <begin position="381"/>
        <end position="421"/>
    </location>
</feature>
<dbReference type="OrthoDB" id="550805at2759"/>
<comment type="similarity">
    <text evidence="1 7">Belongs to the peptidase M3 family.</text>
</comment>
<feature type="non-terminal residue" evidence="10">
    <location>
        <position position="1"/>
    </location>
</feature>
<keyword evidence="4 7" id="KW-0378">Hydrolase</keyword>
<dbReference type="GO" id="GO:0006518">
    <property type="term" value="P:peptide metabolic process"/>
    <property type="evidence" value="ECO:0007669"/>
    <property type="project" value="TreeGrafter"/>
</dbReference>
<comment type="cofactor">
    <cofactor evidence="7">
        <name>Zn(2+)</name>
        <dbReference type="ChEBI" id="CHEBI:29105"/>
    </cofactor>
    <text evidence="7">Binds 1 zinc ion.</text>
</comment>